<accession>A0A077M0L8</accession>
<gene>
    <name evidence="3" type="ORF">BN12_220033</name>
</gene>
<keyword evidence="2" id="KW-1133">Transmembrane helix</keyword>
<dbReference type="AlphaFoldDB" id="A0A077M0L8"/>
<organism evidence="3 4">
    <name type="scientific">Nostocoides japonicum T1-X7</name>
    <dbReference type="NCBI Taxonomy" id="1194083"/>
    <lineage>
        <taxon>Bacteria</taxon>
        <taxon>Bacillati</taxon>
        <taxon>Actinomycetota</taxon>
        <taxon>Actinomycetes</taxon>
        <taxon>Micrococcales</taxon>
        <taxon>Intrasporangiaceae</taxon>
        <taxon>Nostocoides</taxon>
    </lineage>
</organism>
<feature type="transmembrane region" description="Helical" evidence="2">
    <location>
        <begin position="6"/>
        <end position="31"/>
    </location>
</feature>
<evidence type="ECO:0000256" key="2">
    <source>
        <dbReference type="SAM" id="Phobius"/>
    </source>
</evidence>
<feature type="region of interest" description="Disordered" evidence="1">
    <location>
        <begin position="63"/>
        <end position="97"/>
    </location>
</feature>
<evidence type="ECO:0000313" key="3">
    <source>
        <dbReference type="EMBL" id="CCH77755.1"/>
    </source>
</evidence>
<evidence type="ECO:0000256" key="1">
    <source>
        <dbReference type="SAM" id="MobiDB-lite"/>
    </source>
</evidence>
<dbReference type="STRING" id="1194083.BN12_220033"/>
<protein>
    <submittedName>
        <fullName evidence="3">Uncharacterized protein</fullName>
    </submittedName>
</protein>
<dbReference type="Proteomes" id="UP000035721">
    <property type="component" value="Unassembled WGS sequence"/>
</dbReference>
<sequence length="97" mass="9858">MPGGGGLVIGVWVLAGLLVWLALGLGIALLVGRVVRLRDAQGPTNVRHLSEAPGHPGVRAECVPAARQSAHSADPSVPSPVTSAVLRSSSRPRTDAA</sequence>
<name>A0A077M0L8_9MICO</name>
<evidence type="ECO:0000313" key="4">
    <source>
        <dbReference type="Proteomes" id="UP000035721"/>
    </source>
</evidence>
<reference evidence="3 4" key="1">
    <citation type="journal article" date="2013" name="ISME J.">
        <title>A metabolic model for members of the genus Tetrasphaera involved in enhanced biological phosphorus removal.</title>
        <authorList>
            <person name="Kristiansen R."/>
            <person name="Nguyen H.T.T."/>
            <person name="Saunders A.M."/>
            <person name="Nielsen J.L."/>
            <person name="Wimmer R."/>
            <person name="Le V.Q."/>
            <person name="McIlroy S.J."/>
            <person name="Petrovski S."/>
            <person name="Seviour R.J."/>
            <person name="Calteau A."/>
            <person name="Nielsen K.L."/>
            <person name="Nielsen P.H."/>
        </authorList>
    </citation>
    <scope>NUCLEOTIDE SEQUENCE [LARGE SCALE GENOMIC DNA]</scope>
    <source>
        <strain evidence="3 4">T1-X7</strain>
    </source>
</reference>
<proteinExistence type="predicted"/>
<feature type="compositionally biased region" description="Polar residues" evidence="1">
    <location>
        <begin position="79"/>
        <end position="91"/>
    </location>
</feature>
<keyword evidence="2" id="KW-0812">Transmembrane</keyword>
<keyword evidence="2" id="KW-0472">Membrane</keyword>
<comment type="caution">
    <text evidence="3">The sequence shown here is derived from an EMBL/GenBank/DDBJ whole genome shotgun (WGS) entry which is preliminary data.</text>
</comment>
<keyword evidence="4" id="KW-1185">Reference proteome</keyword>
<dbReference type="EMBL" id="CAJB01000135">
    <property type="protein sequence ID" value="CCH77755.1"/>
    <property type="molecule type" value="Genomic_DNA"/>
</dbReference>